<sequence>MPKPRPQVPPLPLLNGYAAAVTSNNQLNQRRQQLATSRSSGAIPCTNMAVPLAQINTSMRRYSAAAAASTPEYFMDPKNVNLPNGAVFNRAPYPLPSTMLQLPYNADLNKDSESSKLNMREYSSSVAAQFNNSQANNMSDACSSASFQVGMKEVPSWLKGLRLHKYTQLFQQMSYVEMMGMDDQQLEHRQVTKGARKKILQSIQKLRERVSLLKQLEACIDENGDTRCLIFELRAMMSTPIWSTSNENQESLPHHICRILQRLHNHLFDVNGSGLPPPYPPTNSSVPHSPLLQNVSSELSGLEDEYVVKLIQTYDKVVNHEAFTPSQKQVINQQSEFYACMLSSNTFSIQTLSSATSPLSPTIQLPTSTTSLPVTLLELRTGWSNLPTNPWHALLDE</sequence>
<dbReference type="PANTHER" id="PTHR12515:SF5">
    <property type="entry name" value="PROTEIN SMAUG"/>
    <property type="match status" value="1"/>
</dbReference>
<dbReference type="Gene3D" id="1.10.150.50">
    <property type="entry name" value="Transcription Factor, Ets-1"/>
    <property type="match status" value="1"/>
</dbReference>
<comment type="similarity">
    <text evidence="2">Belongs to the SMAUG family.</text>
</comment>
<feature type="domain" description="SAM" evidence="5">
    <location>
        <begin position="146"/>
        <end position="209"/>
    </location>
</feature>
<dbReference type="InterPro" id="IPR001660">
    <property type="entry name" value="SAM"/>
</dbReference>
<dbReference type="SMART" id="SM00454">
    <property type="entry name" value="SAM"/>
    <property type="match status" value="1"/>
</dbReference>
<comment type="subcellular location">
    <subcellularLocation>
        <location evidence="1">Cytoplasm</location>
    </subcellularLocation>
</comment>
<evidence type="ECO:0000313" key="6">
    <source>
        <dbReference type="Proteomes" id="UP000887574"/>
    </source>
</evidence>
<reference evidence="7" key="1">
    <citation type="submission" date="2022-11" db="UniProtKB">
        <authorList>
            <consortium name="WormBaseParasite"/>
        </authorList>
    </citation>
    <scope>IDENTIFICATION</scope>
</reference>
<accession>A0A915D7Y8</accession>
<dbReference type="GO" id="GO:0030371">
    <property type="term" value="F:translation repressor activity"/>
    <property type="evidence" value="ECO:0007669"/>
    <property type="project" value="InterPro"/>
</dbReference>
<dbReference type="GO" id="GO:0000289">
    <property type="term" value="P:nuclear-transcribed mRNA poly(A) tail shortening"/>
    <property type="evidence" value="ECO:0007669"/>
    <property type="project" value="TreeGrafter"/>
</dbReference>
<dbReference type="PANTHER" id="PTHR12515">
    <property type="entry name" value="STERILE ALPHA MOTIF DOMAIN CONTAINING PROTEIN 4-RELATED"/>
    <property type="match status" value="1"/>
</dbReference>
<keyword evidence="4" id="KW-0694">RNA-binding</keyword>
<proteinExistence type="inferred from homology"/>
<evidence type="ECO:0000256" key="4">
    <source>
        <dbReference type="ARBA" id="ARBA00022884"/>
    </source>
</evidence>
<evidence type="ECO:0000256" key="2">
    <source>
        <dbReference type="ARBA" id="ARBA00008232"/>
    </source>
</evidence>
<dbReference type="Proteomes" id="UP000887574">
    <property type="component" value="Unplaced"/>
</dbReference>
<keyword evidence="3" id="KW-0963">Cytoplasm</keyword>
<evidence type="ECO:0000256" key="1">
    <source>
        <dbReference type="ARBA" id="ARBA00004496"/>
    </source>
</evidence>
<evidence type="ECO:0000256" key="3">
    <source>
        <dbReference type="ARBA" id="ARBA00022490"/>
    </source>
</evidence>
<dbReference type="GO" id="GO:0000932">
    <property type="term" value="C:P-body"/>
    <property type="evidence" value="ECO:0007669"/>
    <property type="project" value="TreeGrafter"/>
</dbReference>
<keyword evidence="6" id="KW-1185">Reference proteome</keyword>
<evidence type="ECO:0000313" key="7">
    <source>
        <dbReference type="WBParaSite" id="jg17002"/>
    </source>
</evidence>
<evidence type="ECO:0000259" key="5">
    <source>
        <dbReference type="SMART" id="SM00454"/>
    </source>
</evidence>
<dbReference type="InterPro" id="IPR050897">
    <property type="entry name" value="SMAUG/VTS1_RNA-bind"/>
</dbReference>
<organism evidence="6 7">
    <name type="scientific">Ditylenchus dipsaci</name>
    <dbReference type="NCBI Taxonomy" id="166011"/>
    <lineage>
        <taxon>Eukaryota</taxon>
        <taxon>Metazoa</taxon>
        <taxon>Ecdysozoa</taxon>
        <taxon>Nematoda</taxon>
        <taxon>Chromadorea</taxon>
        <taxon>Rhabditida</taxon>
        <taxon>Tylenchina</taxon>
        <taxon>Tylenchomorpha</taxon>
        <taxon>Sphaerularioidea</taxon>
        <taxon>Anguinidae</taxon>
        <taxon>Anguininae</taxon>
        <taxon>Ditylenchus</taxon>
    </lineage>
</organism>
<dbReference type="InterPro" id="IPR013761">
    <property type="entry name" value="SAM/pointed_sf"/>
</dbReference>
<dbReference type="GO" id="GO:0003729">
    <property type="term" value="F:mRNA binding"/>
    <property type="evidence" value="ECO:0007669"/>
    <property type="project" value="TreeGrafter"/>
</dbReference>
<dbReference type="AlphaFoldDB" id="A0A915D7Y8"/>
<dbReference type="WBParaSite" id="jg17002">
    <property type="protein sequence ID" value="jg17002"/>
    <property type="gene ID" value="jg17002"/>
</dbReference>
<dbReference type="Pfam" id="PF00536">
    <property type="entry name" value="SAM_1"/>
    <property type="match status" value="1"/>
</dbReference>
<dbReference type="SUPFAM" id="SSF47769">
    <property type="entry name" value="SAM/Pointed domain"/>
    <property type="match status" value="1"/>
</dbReference>
<protein>
    <submittedName>
        <fullName evidence="7">SAM domain-containing protein</fullName>
    </submittedName>
</protein>
<name>A0A915D7Y8_9BILA</name>
<dbReference type="InterPro" id="IPR037093">
    <property type="entry name" value="PHAT_dom_sf"/>
</dbReference>
<dbReference type="Gene3D" id="1.25.40.170">
    <property type="entry name" value="Smaug, PHAT domain"/>
    <property type="match status" value="1"/>
</dbReference>